<dbReference type="Gene3D" id="3.40.109.10">
    <property type="entry name" value="NADH Oxidase"/>
    <property type="match status" value="1"/>
</dbReference>
<accession>A0A6L9EE57</accession>
<comment type="cofactor">
    <cofactor evidence="1">
        <name>FMN</name>
        <dbReference type="ChEBI" id="CHEBI:58210"/>
    </cofactor>
</comment>
<gene>
    <name evidence="8" type="ORF">GTQ38_13600</name>
</gene>
<name>A0A6L9EE57_9FLAO</name>
<evidence type="ECO:0000256" key="2">
    <source>
        <dbReference type="ARBA" id="ARBA00007118"/>
    </source>
</evidence>
<sequence length="214" mass="24567">MGNIIADLEWRYAVKKFDAGRMLPQEKIDKLKQAFNLTATSYGLQPIKLIVVSDKQIQEKLVSYSFDQKQVAQASHVLILCIETNVDDDYILSYFRRVQQVRGTSDEILDPFKQAMVQNFRAKKTQEIKEWAAKQAYLAMGNLLTICAVERIDSCPMEGFLPSEYDQVLKLEQLGLNSVLVLPVGYRAEDDMFQDFKKVRRSMDKSVIDIKGDQ</sequence>
<dbReference type="GO" id="GO:0016491">
    <property type="term" value="F:oxidoreductase activity"/>
    <property type="evidence" value="ECO:0007669"/>
    <property type="project" value="UniProtKB-KW"/>
</dbReference>
<feature type="domain" description="Nitroreductase" evidence="7">
    <location>
        <begin position="9"/>
        <end position="186"/>
    </location>
</feature>
<dbReference type="SUPFAM" id="SSF55469">
    <property type="entry name" value="FMN-dependent nitroreductase-like"/>
    <property type="match status" value="1"/>
</dbReference>
<protein>
    <submittedName>
        <fullName evidence="8">NAD(P)H-dependent oxidoreductase</fullName>
    </submittedName>
</protein>
<evidence type="ECO:0000313" key="9">
    <source>
        <dbReference type="Proteomes" id="UP000475249"/>
    </source>
</evidence>
<dbReference type="InterPro" id="IPR000415">
    <property type="entry name" value="Nitroreductase-like"/>
</dbReference>
<keyword evidence="4" id="KW-0288">FMN</keyword>
<evidence type="ECO:0000313" key="8">
    <source>
        <dbReference type="EMBL" id="NAS13044.1"/>
    </source>
</evidence>
<evidence type="ECO:0000256" key="4">
    <source>
        <dbReference type="ARBA" id="ARBA00022643"/>
    </source>
</evidence>
<evidence type="ECO:0000256" key="1">
    <source>
        <dbReference type="ARBA" id="ARBA00001917"/>
    </source>
</evidence>
<evidence type="ECO:0000259" key="7">
    <source>
        <dbReference type="Pfam" id="PF00881"/>
    </source>
</evidence>
<organism evidence="8 9">
    <name type="scientific">Poritiphilus flavus</name>
    <dbReference type="NCBI Taxonomy" id="2697053"/>
    <lineage>
        <taxon>Bacteria</taxon>
        <taxon>Pseudomonadati</taxon>
        <taxon>Bacteroidota</taxon>
        <taxon>Flavobacteriia</taxon>
        <taxon>Flavobacteriales</taxon>
        <taxon>Flavobacteriaceae</taxon>
        <taxon>Poritiphilus</taxon>
    </lineage>
</organism>
<dbReference type="AlphaFoldDB" id="A0A6L9EE57"/>
<dbReference type="InterPro" id="IPR033878">
    <property type="entry name" value="NfsB-like"/>
</dbReference>
<comment type="caution">
    <text evidence="8">The sequence shown here is derived from an EMBL/GenBank/DDBJ whole genome shotgun (WGS) entry which is preliminary data.</text>
</comment>
<keyword evidence="9" id="KW-1185">Reference proteome</keyword>
<dbReference type="EMBL" id="WXYO01000006">
    <property type="protein sequence ID" value="NAS13044.1"/>
    <property type="molecule type" value="Genomic_DNA"/>
</dbReference>
<dbReference type="PANTHER" id="PTHR43673:SF2">
    <property type="entry name" value="NITROREDUCTASE"/>
    <property type="match status" value="1"/>
</dbReference>
<dbReference type="InterPro" id="IPR029479">
    <property type="entry name" value="Nitroreductase"/>
</dbReference>
<keyword evidence="3" id="KW-0285">Flavoprotein</keyword>
<dbReference type="Proteomes" id="UP000475249">
    <property type="component" value="Unassembled WGS sequence"/>
</dbReference>
<dbReference type="PANTHER" id="PTHR43673">
    <property type="entry name" value="NAD(P)H NITROREDUCTASE YDGI-RELATED"/>
    <property type="match status" value="1"/>
</dbReference>
<dbReference type="CDD" id="cd02149">
    <property type="entry name" value="NfsB-like"/>
    <property type="match status" value="1"/>
</dbReference>
<keyword evidence="6" id="KW-0560">Oxidoreductase</keyword>
<proteinExistence type="inferred from homology"/>
<comment type="similarity">
    <text evidence="2">Belongs to the nitroreductase family.</text>
</comment>
<dbReference type="RefSeq" id="WP_161436088.1">
    <property type="nucleotide sequence ID" value="NZ_WXYO01000006.1"/>
</dbReference>
<evidence type="ECO:0000256" key="3">
    <source>
        <dbReference type="ARBA" id="ARBA00022630"/>
    </source>
</evidence>
<reference evidence="8 9" key="1">
    <citation type="submission" date="2020-01" db="EMBL/GenBank/DDBJ databases">
        <title>Bacteria diversity of Porities sp.</title>
        <authorList>
            <person name="Wang G."/>
        </authorList>
    </citation>
    <scope>NUCLEOTIDE SEQUENCE [LARGE SCALE GENOMIC DNA]</scope>
    <source>
        <strain evidence="8 9">R33</strain>
    </source>
</reference>
<keyword evidence="5" id="KW-0521">NADP</keyword>
<evidence type="ECO:0000256" key="6">
    <source>
        <dbReference type="ARBA" id="ARBA00023002"/>
    </source>
</evidence>
<dbReference type="Pfam" id="PF00881">
    <property type="entry name" value="Nitroreductase"/>
    <property type="match status" value="1"/>
</dbReference>
<evidence type="ECO:0000256" key="5">
    <source>
        <dbReference type="ARBA" id="ARBA00022857"/>
    </source>
</evidence>